<dbReference type="Pfam" id="PF13590">
    <property type="entry name" value="DUF4136"/>
    <property type="match status" value="1"/>
</dbReference>
<evidence type="ECO:0000313" key="3">
    <source>
        <dbReference type="EMBL" id="CDF86150.1"/>
    </source>
</evidence>
<dbReference type="PATRIC" id="fig|1301098.3.peg.4817"/>
<dbReference type="EMBL" id="HG322950">
    <property type="protein sequence ID" value="CDF86150.1"/>
    <property type="molecule type" value="Genomic_DNA"/>
</dbReference>
<gene>
    <name evidence="3" type="ORF">PKB_4830</name>
</gene>
<sequence>MKRFLIPLLTLLLNACAGSDPQQVSVSPHAHGTQSTFYIHAVRTQGHRLDLEERFDTAVRHALEAKGYRYQANGGDLQVLYALGLDRQTEVIQRPVATQAGVINQTQIADSDRARLVMRILDERSQEVLYEAQLSRQVQDPNLSQAAFDTAIAKLLKDFPAHQGAR</sequence>
<evidence type="ECO:0000256" key="1">
    <source>
        <dbReference type="SAM" id="SignalP"/>
    </source>
</evidence>
<keyword evidence="1" id="KW-0732">Signal</keyword>
<evidence type="ECO:0000313" key="4">
    <source>
        <dbReference type="Proteomes" id="UP000025241"/>
    </source>
</evidence>
<dbReference type="HOGENOM" id="CLU_133792_0_0_6"/>
<name>A0A024HM87_PSEKB</name>
<reference evidence="3 4" key="2">
    <citation type="submission" date="2014-05" db="EMBL/GenBank/DDBJ databases">
        <title>Genome sequence of the 3-chlorobenzoate degrading bacterium Pseudomonas knackmussii B13 shows multiple evidence for horizontal gene transfer.</title>
        <authorList>
            <person name="Miyazaki R."/>
            <person name="Bertelli C."/>
            <person name="Falquet L."/>
            <person name="Robinson-Rechavi M."/>
            <person name="Gharib W."/>
            <person name="Roy S."/>
            <person name="Van der Meer J.R."/>
        </authorList>
    </citation>
    <scope>NUCLEOTIDE SEQUENCE [LARGE SCALE GENOMIC DNA]</scope>
    <source>
        <strain evidence="3 4">B13</strain>
    </source>
</reference>
<dbReference type="KEGG" id="pkc:PKB_4830"/>
<dbReference type="STRING" id="1301098.PKB_4830"/>
<keyword evidence="4" id="KW-1185">Reference proteome</keyword>
<dbReference type="InterPro" id="IPR025411">
    <property type="entry name" value="DUF4136"/>
</dbReference>
<reference evidence="3 4" key="1">
    <citation type="submission" date="2013-03" db="EMBL/GenBank/DDBJ databases">
        <authorList>
            <person name="Linke B."/>
        </authorList>
    </citation>
    <scope>NUCLEOTIDE SEQUENCE [LARGE SCALE GENOMIC DNA]</scope>
    <source>
        <strain evidence="3 4">B13</strain>
    </source>
</reference>
<feature type="domain" description="DUF4136" evidence="2">
    <location>
        <begin position="36"/>
        <end position="160"/>
    </location>
</feature>
<feature type="signal peptide" evidence="1">
    <location>
        <begin position="1"/>
        <end position="17"/>
    </location>
</feature>
<evidence type="ECO:0000259" key="2">
    <source>
        <dbReference type="Pfam" id="PF13590"/>
    </source>
</evidence>
<dbReference type="RefSeq" id="WP_043255081.1">
    <property type="nucleotide sequence ID" value="NZ_HG322950.1"/>
</dbReference>
<accession>A0A024HM87</accession>
<organism evidence="3 4">
    <name type="scientific">Pseudomonas knackmussii (strain DSM 6978 / CCUG 54928 / LMG 23759 / B13)</name>
    <dbReference type="NCBI Taxonomy" id="1301098"/>
    <lineage>
        <taxon>Bacteria</taxon>
        <taxon>Pseudomonadati</taxon>
        <taxon>Pseudomonadota</taxon>
        <taxon>Gammaproteobacteria</taxon>
        <taxon>Pseudomonadales</taxon>
        <taxon>Pseudomonadaceae</taxon>
        <taxon>Pseudomonas</taxon>
    </lineage>
</organism>
<proteinExistence type="predicted"/>
<dbReference type="Proteomes" id="UP000025241">
    <property type="component" value="Chromosome I"/>
</dbReference>
<feature type="chain" id="PRO_5001533468" evidence="1">
    <location>
        <begin position="18"/>
        <end position="166"/>
    </location>
</feature>
<dbReference type="Gene3D" id="3.30.160.670">
    <property type="match status" value="1"/>
</dbReference>
<protein>
    <submittedName>
        <fullName evidence="3">Hypothetical secreted protein</fullName>
    </submittedName>
</protein>
<dbReference type="AlphaFoldDB" id="A0A024HM87"/>
<dbReference type="OrthoDB" id="6872693at2"/>